<evidence type="ECO:0000259" key="2">
    <source>
        <dbReference type="PROSITE" id="PS50404"/>
    </source>
</evidence>
<dbReference type="GO" id="GO:0006749">
    <property type="term" value="P:glutathione metabolic process"/>
    <property type="evidence" value="ECO:0007669"/>
    <property type="project" value="TreeGrafter"/>
</dbReference>
<dbReference type="PROSITE" id="PS50405">
    <property type="entry name" value="GST_CTER"/>
    <property type="match status" value="1"/>
</dbReference>
<dbReference type="SUPFAM" id="SSF47616">
    <property type="entry name" value="GST C-terminal domain-like"/>
    <property type="match status" value="1"/>
</dbReference>
<dbReference type="InterPro" id="IPR004045">
    <property type="entry name" value="Glutathione_S-Trfase_N"/>
</dbReference>
<dbReference type="InterPro" id="IPR040079">
    <property type="entry name" value="Glutathione_S-Trfase"/>
</dbReference>
<evidence type="ECO:0000259" key="3">
    <source>
        <dbReference type="PROSITE" id="PS50405"/>
    </source>
</evidence>
<dbReference type="Proteomes" id="UP000188937">
    <property type="component" value="Chromosome"/>
</dbReference>
<dbReference type="PANTHER" id="PTHR43969">
    <property type="entry name" value="GLUTATHIONE S TRANSFERASE D10, ISOFORM A-RELATED"/>
    <property type="match status" value="1"/>
</dbReference>
<dbReference type="Pfam" id="PF13417">
    <property type="entry name" value="GST_N_3"/>
    <property type="match status" value="1"/>
</dbReference>
<keyword evidence="4" id="KW-0808">Transferase</keyword>
<dbReference type="GO" id="GO:0004364">
    <property type="term" value="F:glutathione transferase activity"/>
    <property type="evidence" value="ECO:0007669"/>
    <property type="project" value="TreeGrafter"/>
</dbReference>
<dbReference type="CDD" id="cd00570">
    <property type="entry name" value="GST_N_family"/>
    <property type="match status" value="1"/>
</dbReference>
<feature type="domain" description="GST N-terminal" evidence="2">
    <location>
        <begin position="1"/>
        <end position="79"/>
    </location>
</feature>
<proteinExistence type="predicted"/>
<sequence>MRILHHFPLSPYCRKVRLTLGEKRLPFEPLTERVWESRPEFARLNPAQEVPVLVEDNGLVVPDSSVICEYLEEAYPDPCLLGRTLAERVEVRRLVAWFDSVFARDVTRKLLGEKVFKRLSGRGNPDGTALREGYANIRPHLDYIGQLAEARTWLAGGTLSLADFAAAAHVSCLDFIGDIDWSKQPAAREWYARVKSRPCFRPLLNDRVPGMNPPDYYANLDF</sequence>
<dbReference type="Gene3D" id="3.40.30.10">
    <property type="entry name" value="Glutaredoxin"/>
    <property type="match status" value="1"/>
</dbReference>
<gene>
    <name evidence="4" type="ORF">A0U92_06185</name>
</gene>
<dbReference type="KEGG" id="aace:A0U92_06185"/>
<dbReference type="SFLD" id="SFLDG00358">
    <property type="entry name" value="Main_(cytGST)"/>
    <property type="match status" value="1"/>
</dbReference>
<dbReference type="CDD" id="cd00299">
    <property type="entry name" value="GST_C_family"/>
    <property type="match status" value="1"/>
</dbReference>
<dbReference type="OrthoDB" id="9794721at2"/>
<dbReference type="InterPro" id="IPR010987">
    <property type="entry name" value="Glutathione-S-Trfase_C-like"/>
</dbReference>
<dbReference type="AlphaFoldDB" id="A0A1U9KF50"/>
<feature type="domain" description="GST C-terminal" evidence="3">
    <location>
        <begin position="84"/>
        <end position="218"/>
    </location>
</feature>
<dbReference type="SFLD" id="SFLDS00019">
    <property type="entry name" value="Glutathione_Transferase_(cytos"/>
    <property type="match status" value="1"/>
</dbReference>
<dbReference type="PANTHER" id="PTHR43969:SF9">
    <property type="entry name" value="GLUTATHIONE S TRANSFERASE D10, ISOFORM A-RELATED"/>
    <property type="match status" value="1"/>
</dbReference>
<dbReference type="Pfam" id="PF13410">
    <property type="entry name" value="GST_C_2"/>
    <property type="match status" value="1"/>
</dbReference>
<reference evidence="4 5" key="1">
    <citation type="submission" date="2016-03" db="EMBL/GenBank/DDBJ databases">
        <title>Acetic acid bacteria sequencing.</title>
        <authorList>
            <person name="Brandt J."/>
            <person name="Jakob F."/>
            <person name="Vogel R.F."/>
        </authorList>
    </citation>
    <scope>NUCLEOTIDE SEQUENCE [LARGE SCALE GENOMIC DNA]</scope>
    <source>
        <strain evidence="4 5">TMW2.1153</strain>
    </source>
</reference>
<evidence type="ECO:0000256" key="1">
    <source>
        <dbReference type="ARBA" id="ARBA00011738"/>
    </source>
</evidence>
<dbReference type="InterPro" id="IPR036249">
    <property type="entry name" value="Thioredoxin-like_sf"/>
</dbReference>
<dbReference type="EMBL" id="CP014692">
    <property type="protein sequence ID" value="AQS84430.1"/>
    <property type="molecule type" value="Genomic_DNA"/>
</dbReference>
<accession>A0A1U9KF50</accession>
<dbReference type="STRING" id="435.A0U92_06185"/>
<organism evidence="4 5">
    <name type="scientific">Acetobacter aceti</name>
    <dbReference type="NCBI Taxonomy" id="435"/>
    <lineage>
        <taxon>Bacteria</taxon>
        <taxon>Pseudomonadati</taxon>
        <taxon>Pseudomonadota</taxon>
        <taxon>Alphaproteobacteria</taxon>
        <taxon>Acetobacterales</taxon>
        <taxon>Acetobacteraceae</taxon>
        <taxon>Acetobacter</taxon>
        <taxon>Acetobacter subgen. Acetobacter</taxon>
    </lineage>
</organism>
<evidence type="ECO:0000313" key="5">
    <source>
        <dbReference type="Proteomes" id="UP000188937"/>
    </source>
</evidence>
<keyword evidence="5" id="KW-1185">Reference proteome</keyword>
<dbReference type="Gene3D" id="1.20.1050.10">
    <property type="match status" value="1"/>
</dbReference>
<dbReference type="eggNOG" id="COG0625">
    <property type="taxonomic scope" value="Bacteria"/>
</dbReference>
<name>A0A1U9KF50_ACEAC</name>
<protein>
    <submittedName>
        <fullName evidence="4">Glutathione S-transferase</fullName>
    </submittedName>
</protein>
<dbReference type="RefSeq" id="WP_077812474.1">
    <property type="nucleotide sequence ID" value="NZ_CP014692.1"/>
</dbReference>
<dbReference type="PROSITE" id="PS50404">
    <property type="entry name" value="GST_NTER"/>
    <property type="match status" value="1"/>
</dbReference>
<dbReference type="InterPro" id="IPR036282">
    <property type="entry name" value="Glutathione-S-Trfase_C_sf"/>
</dbReference>
<comment type="subunit">
    <text evidence="1">Homodimer.</text>
</comment>
<dbReference type="SUPFAM" id="SSF52833">
    <property type="entry name" value="Thioredoxin-like"/>
    <property type="match status" value="1"/>
</dbReference>
<evidence type="ECO:0000313" key="4">
    <source>
        <dbReference type="EMBL" id="AQS84430.1"/>
    </source>
</evidence>